<keyword evidence="3" id="KW-1185">Reference proteome</keyword>
<feature type="compositionally biased region" description="Low complexity" evidence="1">
    <location>
        <begin position="307"/>
        <end position="332"/>
    </location>
</feature>
<evidence type="ECO:0000256" key="1">
    <source>
        <dbReference type="SAM" id="MobiDB-lite"/>
    </source>
</evidence>
<dbReference type="EMBL" id="BPLR01012560">
    <property type="protein sequence ID" value="GIY54837.1"/>
    <property type="molecule type" value="Genomic_DNA"/>
</dbReference>
<feature type="compositionally biased region" description="Polar residues" evidence="1">
    <location>
        <begin position="538"/>
        <end position="560"/>
    </location>
</feature>
<accession>A0AAV4UAF7</accession>
<gene>
    <name evidence="2" type="primary">Kmt2d</name>
    <name evidence="2" type="ORF">CEXT_374971</name>
</gene>
<feature type="region of interest" description="Disordered" evidence="1">
    <location>
        <begin position="178"/>
        <end position="197"/>
    </location>
</feature>
<evidence type="ECO:0000313" key="3">
    <source>
        <dbReference type="Proteomes" id="UP001054945"/>
    </source>
</evidence>
<feature type="region of interest" description="Disordered" evidence="1">
    <location>
        <begin position="532"/>
        <end position="560"/>
    </location>
</feature>
<protein>
    <submittedName>
        <fullName evidence="2">Histone-lysine N-methyltransferase 2D</fullName>
    </submittedName>
</protein>
<name>A0AAV4UAF7_CAEEX</name>
<evidence type="ECO:0000313" key="2">
    <source>
        <dbReference type="EMBL" id="GIY54837.1"/>
    </source>
</evidence>
<sequence>MTNIIKEEPKQSFSSCSLPTQTFSPGIEIKMEKDLVDTCNIQKQHNITFSTDSPTLSSVRSGIQCPEQLIPPPSYRMVTALKQTLGGHVPQNALPPQNKNVFPLHLNMNLRQDLPLNQQNVLSPVPSNKPLLLQEQPLLLEDLVEQEKREQRRQTQESLMSPHGDALLSDIDFERLKDDVFSGPPDDSLGGPGSLLSGHDPALQAAVSSVGVSSSSGSHNFGPPPYSLLWQSQESAMQLGPRPLTIMQNLKTKPPVSAVVGSFRLSKQFRQNSIALQDYRLKQQKRQQQPHQTQQPVPRSPLHTNVSSLQSSPQNSQSPLQFSHITPQSSMMPPSPVGPPNSIRIQHSPSSLMQPPVSLPSPHSHQQNIHSPLFSQQLPLQFQVTKTDGKNWPASVKMQQVDSLQASERFAKRESFESSLSSQAFSMSGSSNSPLSETNLKGLMEMKKSQSDDALAKKLDSPSVSINIAEDSFVVKQGNLDIGQVQNLHRDQKSENESTADPAVSQSILSQSLPSSVSNTLKFTLRQTGMPTGCLPTDGTSDNPSELAFSSPTLKFNQNQ</sequence>
<feature type="region of interest" description="Disordered" evidence="1">
    <location>
        <begin position="281"/>
        <end position="368"/>
    </location>
</feature>
<feature type="compositionally biased region" description="Polar residues" evidence="1">
    <location>
        <begin position="343"/>
        <end position="353"/>
    </location>
</feature>
<feature type="region of interest" description="Disordered" evidence="1">
    <location>
        <begin position="489"/>
        <end position="511"/>
    </location>
</feature>
<dbReference type="Proteomes" id="UP001054945">
    <property type="component" value="Unassembled WGS sequence"/>
</dbReference>
<feature type="compositionally biased region" description="Low complexity" evidence="1">
    <location>
        <begin position="182"/>
        <end position="197"/>
    </location>
</feature>
<reference evidence="2 3" key="1">
    <citation type="submission" date="2021-06" db="EMBL/GenBank/DDBJ databases">
        <title>Caerostris extrusa draft genome.</title>
        <authorList>
            <person name="Kono N."/>
            <person name="Arakawa K."/>
        </authorList>
    </citation>
    <scope>NUCLEOTIDE SEQUENCE [LARGE SCALE GENOMIC DNA]</scope>
</reference>
<dbReference type="AlphaFoldDB" id="A0AAV4UAF7"/>
<feature type="compositionally biased region" description="Low complexity" evidence="1">
    <location>
        <begin position="286"/>
        <end position="297"/>
    </location>
</feature>
<organism evidence="2 3">
    <name type="scientific">Caerostris extrusa</name>
    <name type="common">Bark spider</name>
    <name type="synonym">Caerostris bankana</name>
    <dbReference type="NCBI Taxonomy" id="172846"/>
    <lineage>
        <taxon>Eukaryota</taxon>
        <taxon>Metazoa</taxon>
        <taxon>Ecdysozoa</taxon>
        <taxon>Arthropoda</taxon>
        <taxon>Chelicerata</taxon>
        <taxon>Arachnida</taxon>
        <taxon>Araneae</taxon>
        <taxon>Araneomorphae</taxon>
        <taxon>Entelegynae</taxon>
        <taxon>Araneoidea</taxon>
        <taxon>Araneidae</taxon>
        <taxon>Caerostris</taxon>
    </lineage>
</organism>
<proteinExistence type="predicted"/>
<comment type="caution">
    <text evidence="2">The sequence shown here is derived from an EMBL/GenBank/DDBJ whole genome shotgun (WGS) entry which is preliminary data.</text>
</comment>